<keyword evidence="4 10" id="KW-0328">Glycosyltransferase</keyword>
<dbReference type="EMBL" id="KN657160">
    <property type="protein sequence ID" value="KHN22544.1"/>
    <property type="molecule type" value="Genomic_DNA"/>
</dbReference>
<dbReference type="Proteomes" id="UP000053555">
    <property type="component" value="Unassembled WGS sequence"/>
</dbReference>
<evidence type="ECO:0000256" key="7">
    <source>
        <dbReference type="SAM" id="MobiDB-lite"/>
    </source>
</evidence>
<name>A0A0B2QQW0_GLYSO</name>
<evidence type="ECO:0000256" key="6">
    <source>
        <dbReference type="ARBA" id="ARBA00049030"/>
    </source>
</evidence>
<dbReference type="InterPro" id="IPR012820">
    <property type="entry name" value="Sucrose_synthase_pln/cyn"/>
</dbReference>
<dbReference type="PANTHER" id="PTHR45839:SF22">
    <property type="entry name" value="SUCROSE SYNTHASE"/>
    <property type="match status" value="1"/>
</dbReference>
<dbReference type="PANTHER" id="PTHR45839">
    <property type="match status" value="1"/>
</dbReference>
<keyword evidence="5 10" id="KW-0808">Transferase</keyword>
<dbReference type="Pfam" id="PF00862">
    <property type="entry name" value="GT-B_Sucrose_synth"/>
    <property type="match status" value="1"/>
</dbReference>
<protein>
    <recommendedName>
        <fullName evidence="3">sucrose synthase</fullName>
        <ecNumber evidence="3">2.4.1.13</ecNumber>
    </recommendedName>
</protein>
<evidence type="ECO:0000259" key="8">
    <source>
        <dbReference type="Pfam" id="PF00862"/>
    </source>
</evidence>
<evidence type="ECO:0000256" key="4">
    <source>
        <dbReference type="ARBA" id="ARBA00022676"/>
    </source>
</evidence>
<dbReference type="GO" id="GO:0005985">
    <property type="term" value="P:sucrose metabolic process"/>
    <property type="evidence" value="ECO:0007669"/>
    <property type="project" value="InterPro"/>
</dbReference>
<accession>A0A0B2QQW0</accession>
<dbReference type="Gene3D" id="3.40.50.2000">
    <property type="entry name" value="Glycogen Phosphorylase B"/>
    <property type="match status" value="1"/>
</dbReference>
<comment type="function">
    <text evidence="1">Sucrose-cleaving enzyme that provides UDP-glucose and fructose for various metabolic pathways.</text>
</comment>
<evidence type="ECO:0000256" key="3">
    <source>
        <dbReference type="ARBA" id="ARBA00012540"/>
    </source>
</evidence>
<dbReference type="Pfam" id="PF24862">
    <property type="entry name" value="SUS_EPBD"/>
    <property type="match status" value="1"/>
</dbReference>
<reference evidence="10" key="1">
    <citation type="submission" date="2014-07" db="EMBL/GenBank/DDBJ databases">
        <title>Identification of a novel salt tolerance gene in wild soybean by whole-genome sequencing.</title>
        <authorList>
            <person name="Lam H.-M."/>
            <person name="Qi X."/>
            <person name="Li M.-W."/>
            <person name="Liu X."/>
            <person name="Xie M."/>
            <person name="Ni M."/>
            <person name="Xu X."/>
        </authorList>
    </citation>
    <scope>NUCLEOTIDE SEQUENCE [LARGE SCALE GENOMIC DNA]</scope>
    <source>
        <tissue evidence="10">Root</tissue>
    </source>
</reference>
<comment type="similarity">
    <text evidence="2">Belongs to the glycosyltransferase 1 family. Plant sucrose synthase subfamily.</text>
</comment>
<feature type="domain" description="Sucrose synthase EPBD" evidence="9">
    <location>
        <begin position="109"/>
        <end position="196"/>
    </location>
</feature>
<dbReference type="EC" id="2.4.1.13" evidence="3"/>
<evidence type="ECO:0000256" key="1">
    <source>
        <dbReference type="ARBA" id="ARBA00002595"/>
    </source>
</evidence>
<dbReference type="AlphaFoldDB" id="A0A0B2QQW0"/>
<dbReference type="GO" id="GO:0016157">
    <property type="term" value="F:sucrose synthase activity"/>
    <property type="evidence" value="ECO:0007669"/>
    <property type="project" value="UniProtKB-EC"/>
</dbReference>
<evidence type="ECO:0000256" key="5">
    <source>
        <dbReference type="ARBA" id="ARBA00022679"/>
    </source>
</evidence>
<dbReference type="InterPro" id="IPR000368">
    <property type="entry name" value="Sucrose_synth_GT-B1"/>
</dbReference>
<organism evidence="10">
    <name type="scientific">Glycine soja</name>
    <name type="common">Wild soybean</name>
    <dbReference type="NCBI Taxonomy" id="3848"/>
    <lineage>
        <taxon>Eukaryota</taxon>
        <taxon>Viridiplantae</taxon>
        <taxon>Streptophyta</taxon>
        <taxon>Embryophyta</taxon>
        <taxon>Tracheophyta</taxon>
        <taxon>Spermatophyta</taxon>
        <taxon>Magnoliopsida</taxon>
        <taxon>eudicotyledons</taxon>
        <taxon>Gunneridae</taxon>
        <taxon>Pentapetalae</taxon>
        <taxon>rosids</taxon>
        <taxon>fabids</taxon>
        <taxon>Fabales</taxon>
        <taxon>Fabaceae</taxon>
        <taxon>Papilionoideae</taxon>
        <taxon>50 kb inversion clade</taxon>
        <taxon>NPAAA clade</taxon>
        <taxon>indigoferoid/millettioid clade</taxon>
        <taxon>Phaseoleae</taxon>
        <taxon>Glycine</taxon>
        <taxon>Glycine subgen. Soja</taxon>
    </lineage>
</organism>
<evidence type="ECO:0000313" key="10">
    <source>
        <dbReference type="EMBL" id="KHN22544.1"/>
    </source>
</evidence>
<dbReference type="InterPro" id="IPR056736">
    <property type="entry name" value="SUS_EPBD"/>
</dbReference>
<dbReference type="Gene3D" id="3.10.450.330">
    <property type="match status" value="1"/>
</dbReference>
<feature type="domain" description="Sucrose synthase first GT-B" evidence="8">
    <location>
        <begin position="219"/>
        <end position="458"/>
    </location>
</feature>
<comment type="catalytic activity">
    <reaction evidence="6">
        <text>an NDP-alpha-D-glucose + D-fructose = a ribonucleoside 5'-diphosphate + sucrose + H(+)</text>
        <dbReference type="Rhea" id="RHEA:16241"/>
        <dbReference type="ChEBI" id="CHEBI:15378"/>
        <dbReference type="ChEBI" id="CHEBI:17992"/>
        <dbReference type="ChEBI" id="CHEBI:37721"/>
        <dbReference type="ChEBI" id="CHEBI:57930"/>
        <dbReference type="ChEBI" id="CHEBI:76533"/>
        <dbReference type="EC" id="2.4.1.13"/>
    </reaction>
</comment>
<evidence type="ECO:0000259" key="9">
    <source>
        <dbReference type="Pfam" id="PF24862"/>
    </source>
</evidence>
<feature type="region of interest" description="Disordered" evidence="7">
    <location>
        <begin position="29"/>
        <end position="57"/>
    </location>
</feature>
<evidence type="ECO:0000256" key="2">
    <source>
        <dbReference type="ARBA" id="ARBA00005894"/>
    </source>
</evidence>
<proteinExistence type="inferred from homology"/>
<dbReference type="Gene3D" id="1.20.120.1230">
    <property type="match status" value="1"/>
</dbReference>
<dbReference type="FunFam" id="1.20.120.1230:FF:000001">
    <property type="entry name" value="Sucrose synthase"/>
    <property type="match status" value="1"/>
</dbReference>
<gene>
    <name evidence="10" type="ORF">glysoja_046269</name>
</gene>
<sequence>MEPQNIDTDLPSLRFDFTAILFHIDNTSLQPMNTMKSPPTDDSRRSPKASAMPTTPMARQRISTMPTLPPMLQEELVDGKINDNFVLELDFEPFNATFPCPFHSASIGNGVQFLNRHLSPIMFRTKDSLQPLLDSLQAHKYKGHTLMINDRVQTFSNLQSALAMTKDYLSKLASDTLYSEFEYVLQGMDFERGWGDTIEQVLEMMHLFLDFLQAPDHYALETFLGREPMVFNVAILSPHGYFGQANVLGLPDIGGQVVYILGQVCALENEMLLQIKKQGLDFTPRILIFTRLIANAKGTTCNQRLERVSGTDHTHILRVQFRSELGTLSKWNSRFLVWTYLETYVEAVASEIVAELQGHPTSIIGNYSDGNLVASLLAYKMGVTRCTITHALEKTKYLKSYLYWKKFEDISHFSCQFTFDLIAGYNVDFTITSTYQEITGTKNTVRQYESHTSFIFPGSIGLSMALMF</sequence>